<sequence>MIIKSINHLKISNKKSFAAATLMLCLFFSFLTIQNVSSEPIYDSDLVESEVSTTDFGFENNISSKVFFIEIEENEEDTKREVKENSDLNQSGFRSPIYPLQLFLHVDGSSFNNEVVFSNDSELYILFHCLKVHLG</sequence>
<proteinExistence type="predicted"/>
<evidence type="ECO:0000313" key="1">
    <source>
        <dbReference type="EMBL" id="SMD42195.1"/>
    </source>
</evidence>
<keyword evidence="2" id="KW-1185">Reference proteome</keyword>
<reference evidence="2" key="1">
    <citation type="submission" date="2017-04" db="EMBL/GenBank/DDBJ databases">
        <authorList>
            <person name="Varghese N."/>
            <person name="Submissions S."/>
        </authorList>
    </citation>
    <scope>NUCLEOTIDE SEQUENCE [LARGE SCALE GENOMIC DNA]</scope>
    <source>
        <strain evidence="2">DSM 16537</strain>
    </source>
</reference>
<organism evidence="1 2">
    <name type="scientific">Aquiflexum balticum DSM 16537</name>
    <dbReference type="NCBI Taxonomy" id="758820"/>
    <lineage>
        <taxon>Bacteria</taxon>
        <taxon>Pseudomonadati</taxon>
        <taxon>Bacteroidota</taxon>
        <taxon>Cytophagia</taxon>
        <taxon>Cytophagales</taxon>
        <taxon>Cyclobacteriaceae</taxon>
        <taxon>Aquiflexum</taxon>
    </lineage>
</organism>
<dbReference type="STRING" id="758820.SAMN00777080_0735"/>
<dbReference type="AlphaFoldDB" id="A0A1W2GZT0"/>
<accession>A0A1W2GZT0</accession>
<evidence type="ECO:0000313" key="2">
    <source>
        <dbReference type="Proteomes" id="UP000192333"/>
    </source>
</evidence>
<dbReference type="RefSeq" id="WP_084119028.1">
    <property type="nucleotide sequence ID" value="NZ_LT838813.1"/>
</dbReference>
<dbReference type="Proteomes" id="UP000192333">
    <property type="component" value="Chromosome I"/>
</dbReference>
<name>A0A1W2GZT0_9BACT</name>
<gene>
    <name evidence="1" type="ORF">SAMN00777080_0735</name>
</gene>
<dbReference type="EMBL" id="LT838813">
    <property type="protein sequence ID" value="SMD42195.1"/>
    <property type="molecule type" value="Genomic_DNA"/>
</dbReference>
<protein>
    <submittedName>
        <fullName evidence="1">Uncharacterized protein</fullName>
    </submittedName>
</protein>